<dbReference type="InterPro" id="IPR009091">
    <property type="entry name" value="RCC1/BLIP-II"/>
</dbReference>
<dbReference type="EMBL" id="CP060714">
    <property type="protein sequence ID" value="QNN55719.1"/>
    <property type="molecule type" value="Genomic_DNA"/>
</dbReference>
<dbReference type="RefSeq" id="WP_187595992.1">
    <property type="nucleotide sequence ID" value="NZ_CP060714.1"/>
</dbReference>
<dbReference type="SUPFAM" id="SSF50985">
    <property type="entry name" value="RCC1/BLIP-II"/>
    <property type="match status" value="1"/>
</dbReference>
<dbReference type="Proteomes" id="UP000515811">
    <property type="component" value="Chromosome"/>
</dbReference>
<gene>
    <name evidence="4" type="ORF">H9K76_13900</name>
</gene>
<dbReference type="Gene3D" id="2.60.40.2810">
    <property type="match status" value="2"/>
</dbReference>
<dbReference type="Pfam" id="PF20009">
    <property type="entry name" value="GEVED"/>
    <property type="match status" value="1"/>
</dbReference>
<dbReference type="Gene3D" id="2.130.10.30">
    <property type="entry name" value="Regulator of chromosome condensation 1/beta-lactamase-inhibitor protein II"/>
    <property type="match status" value="1"/>
</dbReference>
<dbReference type="Gene3D" id="2.60.40.3440">
    <property type="match status" value="2"/>
</dbReference>
<organism evidence="4 5">
    <name type="scientific">Diaphorobacter ruginosibacter</name>
    <dbReference type="NCBI Taxonomy" id="1715720"/>
    <lineage>
        <taxon>Bacteria</taxon>
        <taxon>Pseudomonadati</taxon>
        <taxon>Pseudomonadota</taxon>
        <taxon>Betaproteobacteria</taxon>
        <taxon>Burkholderiales</taxon>
        <taxon>Comamonadaceae</taxon>
        <taxon>Diaphorobacter</taxon>
    </lineage>
</organism>
<accession>A0A7G9RJE4</accession>
<dbReference type="InterPro" id="IPR045474">
    <property type="entry name" value="GEVED"/>
</dbReference>
<dbReference type="AlphaFoldDB" id="A0A7G9RJE4"/>
<feature type="domain" description="GEVED" evidence="3">
    <location>
        <begin position="619"/>
        <end position="712"/>
    </location>
</feature>
<proteinExistence type="predicted"/>
<name>A0A7G9RJE4_9BURK</name>
<evidence type="ECO:0000259" key="3">
    <source>
        <dbReference type="Pfam" id="PF20009"/>
    </source>
</evidence>
<protein>
    <recommendedName>
        <fullName evidence="3">GEVED domain-containing protein</fullName>
    </recommendedName>
</protein>
<evidence type="ECO:0000256" key="2">
    <source>
        <dbReference type="SAM" id="Phobius"/>
    </source>
</evidence>
<feature type="compositionally biased region" description="Polar residues" evidence="1">
    <location>
        <begin position="751"/>
        <end position="764"/>
    </location>
</feature>
<evidence type="ECO:0000313" key="4">
    <source>
        <dbReference type="EMBL" id="QNN55719.1"/>
    </source>
</evidence>
<keyword evidence="2" id="KW-0472">Membrane</keyword>
<evidence type="ECO:0000313" key="5">
    <source>
        <dbReference type="Proteomes" id="UP000515811"/>
    </source>
</evidence>
<evidence type="ECO:0000256" key="1">
    <source>
        <dbReference type="SAM" id="MobiDB-lite"/>
    </source>
</evidence>
<reference evidence="4 5" key="1">
    <citation type="submission" date="2020-08" db="EMBL/GenBank/DDBJ databases">
        <title>Genome sequence of Diaphorobacter ruginosibacter DSM 27467T.</title>
        <authorList>
            <person name="Hyun D.-W."/>
            <person name="Bae J.-W."/>
        </authorList>
    </citation>
    <scope>NUCLEOTIDE SEQUENCE [LARGE SCALE GENOMIC DNA]</scope>
    <source>
        <strain evidence="4 5">DSM 27467</strain>
    </source>
</reference>
<keyword evidence="5" id="KW-1185">Reference proteome</keyword>
<keyword evidence="2" id="KW-0812">Transmembrane</keyword>
<feature type="transmembrane region" description="Helical" evidence="2">
    <location>
        <begin position="1116"/>
        <end position="1137"/>
    </location>
</feature>
<keyword evidence="2" id="KW-1133">Transmembrane helix</keyword>
<feature type="region of interest" description="Disordered" evidence="1">
    <location>
        <begin position="731"/>
        <end position="764"/>
    </location>
</feature>
<sequence>MIAKYISSIQRSNASWMRRAIAVTLVVGSQAFAQTCDPDKSYDHIVSSFHQTAVQRTDGSWAGWGATMGSLGSTGATGTTYDGRSVPRPLDIKAGSTWEAAGGNWPSGQVGLVGEPLLITVASANATEQTVALTTQGLFSWGFPLILNSSVKSATRAAAFAVDGKADGLPPGVSPTDVSQLFGSYRMLAVVTKPAHGGQLWVLVNHAEAGFTNFRGDGTTDTASNNKWHRVKIDSVTDLSNVVAVRGQVGGLSGSPTTLGAMMAQTADGKLYAWGNKPYFGNGITATPTPFATLMTLPQEGGADITPKMIGVTGNAVSSTMFVLSTTGTLYSVGANNQRQLGANLPETTPEVTTWQVVHGFGEAEATWRGKVKSFSVQEHDSGTTTSSGGAAGALITVNDTVYTWGSNHNGMIGRATTTGGVSVGSNTVFHLGQPVTTGGALPARLVEVGGHTMVYLPKDSAQFCYVGHQVNGSMGDGVIAGATQNAFNCSQTPVVNICGATGFDNGDAPSVYENGGGSNQAMHAYTNNILFLGALPPQASDDLPKNVVSGAANVGANGDFIASPLTLEEDGITQATGPMGNLTAVTMAGGDLPGILTTQTTYAMQVAYTNQTGTTATVHAWVDWNDNGIFETSEYASTPAAAGGSGVISLSWPAVSGLTEGYRYIRLRITTKTGSSPYNELFPAANVTIRSGEDARALGFAADGEIEDHRVRVVNSAVVANPDNDTTAVGIPITTPVATNDTPLGGGSIDPSSVKPTGTQPPTNGTVSCSAGACTYTPNPGFTGTDTYTYEVCLADPNATVCSETTVTVTVNPGVQANPDTAITSVGTSVSTPVVTNDMPIGGGSIDPASVKPTGTQPPANGTVSCSGGACTYTPNPGFAGTDTYTYEVCLAAPNATVCSETTVTVNVSPGIQANPDAATTPVGTPVSTPVVTNDMPIGGGSIDPSSVKPTSTQPPANGAVSCSAGACTYTPNPGFTGTDTYTYEVCLAAPNATVCGETSVTVTITAASPGIQANPDTATTPVGAPVSTPVVANDMPIGGGSIDPGSVKPTSTQPPVNGAVSCSAGACTYTPNPGFTGTDTYTYEVCLAAPNATVCKEAMVTVFVGKSSPMPVPVLSNALLAALMALMAVLGVCFARRQIDDEA</sequence>
<dbReference type="Pfam" id="PF17963">
    <property type="entry name" value="Big_9"/>
    <property type="match status" value="4"/>
</dbReference>
<dbReference type="KEGG" id="drg:H9K76_13900"/>